<dbReference type="Proteomes" id="UP000695022">
    <property type="component" value="Unplaced"/>
</dbReference>
<dbReference type="GeneID" id="106806329"/>
<name>A0ABM1DUV1_PRICU</name>
<keyword evidence="6 7" id="KW-0472">Membrane</keyword>
<keyword evidence="5 7" id="KW-1133">Transmembrane helix</keyword>
<dbReference type="InterPro" id="IPR050352">
    <property type="entry name" value="ABCG_transporters"/>
</dbReference>
<feature type="transmembrane region" description="Helical" evidence="7">
    <location>
        <begin position="397"/>
        <end position="415"/>
    </location>
</feature>
<dbReference type="InterPro" id="IPR017871">
    <property type="entry name" value="ABC_transporter-like_CS"/>
</dbReference>
<keyword evidence="9" id="KW-1185">Reference proteome</keyword>
<evidence type="ECO:0000256" key="7">
    <source>
        <dbReference type="SAM" id="Phobius"/>
    </source>
</evidence>
<accession>A0ABM1DUV1</accession>
<dbReference type="Pfam" id="PF00005">
    <property type="entry name" value="ABC_tran"/>
    <property type="match status" value="1"/>
</dbReference>
<evidence type="ECO:0000259" key="8">
    <source>
        <dbReference type="PROSITE" id="PS50893"/>
    </source>
</evidence>
<evidence type="ECO:0000256" key="5">
    <source>
        <dbReference type="ARBA" id="ARBA00022989"/>
    </source>
</evidence>
<dbReference type="InterPro" id="IPR043926">
    <property type="entry name" value="ABCG_dom"/>
</dbReference>
<dbReference type="SUPFAM" id="SSF52540">
    <property type="entry name" value="P-loop containing nucleoside triphosphate hydrolases"/>
    <property type="match status" value="1"/>
</dbReference>
<evidence type="ECO:0000313" key="10">
    <source>
        <dbReference type="RefSeq" id="XP_014663722.1"/>
    </source>
</evidence>
<feature type="domain" description="ABC transporter" evidence="8">
    <location>
        <begin position="74"/>
        <end position="310"/>
    </location>
</feature>
<feature type="transmembrane region" description="Helical" evidence="7">
    <location>
        <begin position="427"/>
        <end position="443"/>
    </location>
</feature>
<keyword evidence="4 7" id="KW-0812">Transmembrane</keyword>
<dbReference type="PROSITE" id="PS00211">
    <property type="entry name" value="ABC_TRANSPORTER_1"/>
    <property type="match status" value="1"/>
</dbReference>
<feature type="transmembrane region" description="Helical" evidence="7">
    <location>
        <begin position="539"/>
        <end position="557"/>
    </location>
</feature>
<dbReference type="PANTHER" id="PTHR48041:SF89">
    <property type="entry name" value="FI03229P"/>
    <property type="match status" value="1"/>
</dbReference>
<evidence type="ECO:0000256" key="1">
    <source>
        <dbReference type="ARBA" id="ARBA00004141"/>
    </source>
</evidence>
<feature type="transmembrane region" description="Helical" evidence="7">
    <location>
        <begin position="506"/>
        <end position="527"/>
    </location>
</feature>
<feature type="transmembrane region" description="Helical" evidence="7">
    <location>
        <begin position="373"/>
        <end position="390"/>
    </location>
</feature>
<dbReference type="Pfam" id="PF01061">
    <property type="entry name" value="ABC2_membrane"/>
    <property type="match status" value="1"/>
</dbReference>
<protein>
    <submittedName>
        <fullName evidence="10">ABC transporter G family member 2-like</fullName>
    </submittedName>
</protein>
<dbReference type="InterPro" id="IPR003439">
    <property type="entry name" value="ABC_transporter-like_ATP-bd"/>
</dbReference>
<feature type="transmembrane region" description="Helical" evidence="7">
    <location>
        <begin position="644"/>
        <end position="669"/>
    </location>
</feature>
<organism evidence="9 10">
    <name type="scientific">Priapulus caudatus</name>
    <name type="common">Priapulid worm</name>
    <dbReference type="NCBI Taxonomy" id="37621"/>
    <lineage>
        <taxon>Eukaryota</taxon>
        <taxon>Metazoa</taxon>
        <taxon>Ecdysozoa</taxon>
        <taxon>Scalidophora</taxon>
        <taxon>Priapulida</taxon>
        <taxon>Priapulimorpha</taxon>
        <taxon>Priapulimorphida</taxon>
        <taxon>Priapulidae</taxon>
        <taxon>Priapulus</taxon>
    </lineage>
</organism>
<dbReference type="Pfam" id="PF19055">
    <property type="entry name" value="ABC2_membrane_7"/>
    <property type="match status" value="1"/>
</dbReference>
<dbReference type="PANTHER" id="PTHR48041">
    <property type="entry name" value="ABC TRANSPORTER G FAMILY MEMBER 28"/>
    <property type="match status" value="1"/>
</dbReference>
<dbReference type="PROSITE" id="PS50893">
    <property type="entry name" value="ABC_TRANSPORTER_2"/>
    <property type="match status" value="1"/>
</dbReference>
<comment type="subcellular location">
    <subcellularLocation>
        <location evidence="1">Membrane</location>
        <topology evidence="1">Multi-pass membrane protein</topology>
    </subcellularLocation>
</comment>
<dbReference type="RefSeq" id="XP_014663722.1">
    <property type="nucleotide sequence ID" value="XM_014808236.1"/>
</dbReference>
<evidence type="ECO:0000313" key="9">
    <source>
        <dbReference type="Proteomes" id="UP000695022"/>
    </source>
</evidence>
<reference evidence="10" key="1">
    <citation type="submission" date="2025-08" db="UniProtKB">
        <authorList>
            <consortium name="RefSeq"/>
        </authorList>
    </citation>
    <scope>IDENTIFICATION</scope>
</reference>
<comment type="similarity">
    <text evidence="2">Belongs to the ABC transporter superfamily. ABCG family. Eye pigment precursor importer (TC 3.A.1.204) subfamily.</text>
</comment>
<dbReference type="Gene3D" id="3.40.50.300">
    <property type="entry name" value="P-loop containing nucleotide triphosphate hydrolases"/>
    <property type="match status" value="1"/>
</dbReference>
<evidence type="ECO:0000256" key="6">
    <source>
        <dbReference type="ARBA" id="ARBA00023136"/>
    </source>
</evidence>
<feature type="transmembrane region" description="Helical" evidence="7">
    <location>
        <begin position="464"/>
        <end position="491"/>
    </location>
</feature>
<proteinExistence type="inferred from homology"/>
<dbReference type="InterPro" id="IPR013525">
    <property type="entry name" value="ABC2_TM"/>
</dbReference>
<sequence length="697" mass="78677">MTGSCGSQEPEQLKGYGVNRDVNITTGMCARAGGDGELTDLVSLSSEPFSGQWGAVESDEDERDWRPRTRHKGCRYASVSGEKKPTKLVWGQKLVRFCGYAALTEILYSVGSGKTCLLEILGNRMRNGKTVGSVVLNGNLGTTSDLYKKVAHVRKETHLVPYLTVAQTLKFFLMFKKPEHMGWKSKSAMVEQLIDEIRLAHVRDTKVGSLASGEKKRLNLVCQVALDTDIILLDEPTTPLETYPAIFLMEYLRTLAARDKMIIMSIQHPSMDIFSMIDKVVLLSSGKMMYYGAARGMVSYFSAMGFSYPPLVNPCDYYVDLVTLDDRTYETLAESNDRINKICANYIDKAPVLSDPEPSIVGLRRIRHTGGCLQFFILLGRLFTCHGCTLRDTWLQVLEVFLAALMSVLIGAIFSSEYDRLYAYEKFSFFFVMLVIAPLPYVYRTIGRASEERRDFYSEVDENLYSPVALFFAKILGDIPIALIAALAYMAPAYWIAEMSSFRSTWGMYLALMFIYIYGLRLMAIALSNVSRRDINAASAAYLIVAFLGASCGWIVHPRILKNAHVFFWSMYVSNSHWAYREMIQHEMAALYNYSYPCGPATTTTTTVRPQLIITEPEQEGVKLCWANTEDFLSHYGMQERMDAWIPFVVVAAFGLFFFVFAFIAIAMFRVKPRRAPRAQSDPVTRAMSEHQSVFTM</sequence>
<evidence type="ECO:0000256" key="4">
    <source>
        <dbReference type="ARBA" id="ARBA00022692"/>
    </source>
</evidence>
<dbReference type="InterPro" id="IPR027417">
    <property type="entry name" value="P-loop_NTPase"/>
</dbReference>
<evidence type="ECO:0000256" key="3">
    <source>
        <dbReference type="ARBA" id="ARBA00022448"/>
    </source>
</evidence>
<evidence type="ECO:0000256" key="2">
    <source>
        <dbReference type="ARBA" id="ARBA00005814"/>
    </source>
</evidence>
<gene>
    <name evidence="10" type="primary">LOC106806329</name>
</gene>
<keyword evidence="3" id="KW-0813">Transport</keyword>